<dbReference type="PRINTS" id="PR00370">
    <property type="entry name" value="FMOXYGENASE"/>
</dbReference>
<dbReference type="OrthoDB" id="66881at2759"/>
<comment type="similarity">
    <text evidence="2">Belongs to the FMO family.</text>
</comment>
<evidence type="ECO:0000256" key="7">
    <source>
        <dbReference type="ARBA" id="ARBA00023033"/>
    </source>
</evidence>
<keyword evidence="5" id="KW-0521">NADP</keyword>
<evidence type="ECO:0000256" key="5">
    <source>
        <dbReference type="ARBA" id="ARBA00022857"/>
    </source>
</evidence>
<dbReference type="InterPro" id="IPR050346">
    <property type="entry name" value="FMO-like"/>
</dbReference>
<dbReference type="Proteomes" id="UP001149165">
    <property type="component" value="Unassembled WGS sequence"/>
</dbReference>
<sequence length="486" mass="54365">MSLANPIRRVAVIGAGPAGLASAKYLLAENYFEQIDVFEQRSSAGGTWNYTPPSVKSNTSTPVPHLNPHEPVEEPIWINQAQGAREATFVSPVYDKLETNIPKDLMKFSDQPFPEEAQLFPTHGTVKNYLDNYSTDVKSFIKFNTQVRDLRLHDAKLSNWDLTIANLHTGSETTSTYDAVVVASGHFTVPYLPDIPGIQAWDEVYLGAISHSKFYDSAQSFRDKKVVVVGSSASGLDIGAQINEFSKGKVIVSQKAPSYLATSMPSDKIIRPEIASFLSPTEYDRGIQFANGHIEEHVDAVVFCTGYFYSFPFLSSLQPPVVTNGWRTRNIFQQLFYIEHPTLAFPVLSQRVIPFPMSENQAAVLSRVWSGRISLPDTSDMRTSLDDEIKQKGDGKTFHLLPFPMDADYMNHLYSWAAGAEPRTGLVNDGQGKLGTYWGPRERWMRALFPDIRRAFVQKGDKRNEVKTLAALGFDFEAWKQEQGCT</sequence>
<comment type="caution">
    <text evidence="8">The sequence shown here is derived from an EMBL/GenBank/DDBJ whole genome shotgun (WGS) entry which is preliminary data.</text>
</comment>
<gene>
    <name evidence="8" type="ORF">N7456_005314</name>
</gene>
<accession>A0A9W9FY46</accession>
<keyword evidence="3" id="KW-0285">Flavoprotein</keyword>
<keyword evidence="4" id="KW-0274">FAD</keyword>
<organism evidence="8 9">
    <name type="scientific">Penicillium angulare</name>
    <dbReference type="NCBI Taxonomy" id="116970"/>
    <lineage>
        <taxon>Eukaryota</taxon>
        <taxon>Fungi</taxon>
        <taxon>Dikarya</taxon>
        <taxon>Ascomycota</taxon>
        <taxon>Pezizomycotina</taxon>
        <taxon>Eurotiomycetes</taxon>
        <taxon>Eurotiomycetidae</taxon>
        <taxon>Eurotiales</taxon>
        <taxon>Aspergillaceae</taxon>
        <taxon>Penicillium</taxon>
    </lineage>
</organism>
<dbReference type="AlphaFoldDB" id="A0A9W9FY46"/>
<dbReference type="InterPro" id="IPR020946">
    <property type="entry name" value="Flavin_mOase-like"/>
</dbReference>
<evidence type="ECO:0000256" key="4">
    <source>
        <dbReference type="ARBA" id="ARBA00022827"/>
    </source>
</evidence>
<keyword evidence="9" id="KW-1185">Reference proteome</keyword>
<evidence type="ECO:0000313" key="8">
    <source>
        <dbReference type="EMBL" id="KAJ5108639.1"/>
    </source>
</evidence>
<protein>
    <submittedName>
        <fullName evidence="8">Uncharacterized protein</fullName>
    </submittedName>
</protein>
<dbReference type="Pfam" id="PF13450">
    <property type="entry name" value="NAD_binding_8"/>
    <property type="match status" value="1"/>
</dbReference>
<proteinExistence type="inferred from homology"/>
<dbReference type="InterPro" id="IPR000960">
    <property type="entry name" value="Flavin_mOase"/>
</dbReference>
<dbReference type="SUPFAM" id="SSF51905">
    <property type="entry name" value="FAD/NAD(P)-binding domain"/>
    <property type="match status" value="2"/>
</dbReference>
<evidence type="ECO:0000256" key="2">
    <source>
        <dbReference type="ARBA" id="ARBA00009183"/>
    </source>
</evidence>
<dbReference type="GO" id="GO:0004499">
    <property type="term" value="F:N,N-dimethylaniline monooxygenase activity"/>
    <property type="evidence" value="ECO:0007669"/>
    <property type="project" value="InterPro"/>
</dbReference>
<evidence type="ECO:0000256" key="1">
    <source>
        <dbReference type="ARBA" id="ARBA00001974"/>
    </source>
</evidence>
<dbReference type="Pfam" id="PF00743">
    <property type="entry name" value="FMO-like"/>
    <property type="match status" value="2"/>
</dbReference>
<dbReference type="InterPro" id="IPR036188">
    <property type="entry name" value="FAD/NAD-bd_sf"/>
</dbReference>
<reference evidence="8" key="2">
    <citation type="journal article" date="2023" name="IMA Fungus">
        <title>Comparative genomic study of the Penicillium genus elucidates a diverse pangenome and 15 lateral gene transfer events.</title>
        <authorList>
            <person name="Petersen C."/>
            <person name="Sorensen T."/>
            <person name="Nielsen M.R."/>
            <person name="Sondergaard T.E."/>
            <person name="Sorensen J.L."/>
            <person name="Fitzpatrick D.A."/>
            <person name="Frisvad J.C."/>
            <person name="Nielsen K.L."/>
        </authorList>
    </citation>
    <scope>NUCLEOTIDE SEQUENCE</scope>
    <source>
        <strain evidence="8">IBT 30069</strain>
    </source>
</reference>
<evidence type="ECO:0000256" key="3">
    <source>
        <dbReference type="ARBA" id="ARBA00022630"/>
    </source>
</evidence>
<evidence type="ECO:0000256" key="6">
    <source>
        <dbReference type="ARBA" id="ARBA00023002"/>
    </source>
</evidence>
<dbReference type="GO" id="GO:0050661">
    <property type="term" value="F:NADP binding"/>
    <property type="evidence" value="ECO:0007669"/>
    <property type="project" value="InterPro"/>
</dbReference>
<evidence type="ECO:0000313" key="9">
    <source>
        <dbReference type="Proteomes" id="UP001149165"/>
    </source>
</evidence>
<dbReference type="GO" id="GO:0050660">
    <property type="term" value="F:flavin adenine dinucleotide binding"/>
    <property type="evidence" value="ECO:0007669"/>
    <property type="project" value="InterPro"/>
</dbReference>
<dbReference type="Gene3D" id="3.50.50.60">
    <property type="entry name" value="FAD/NAD(P)-binding domain"/>
    <property type="match status" value="2"/>
</dbReference>
<dbReference type="EMBL" id="JAPQKH010000003">
    <property type="protein sequence ID" value="KAJ5108639.1"/>
    <property type="molecule type" value="Genomic_DNA"/>
</dbReference>
<dbReference type="FunFam" id="3.50.50.60:FF:000138">
    <property type="entry name" value="Flavin-containing monooxygenase"/>
    <property type="match status" value="1"/>
</dbReference>
<dbReference type="PANTHER" id="PTHR23023">
    <property type="entry name" value="DIMETHYLANILINE MONOOXYGENASE"/>
    <property type="match status" value="1"/>
</dbReference>
<reference evidence="8" key="1">
    <citation type="submission" date="2022-11" db="EMBL/GenBank/DDBJ databases">
        <authorList>
            <person name="Petersen C."/>
        </authorList>
    </citation>
    <scope>NUCLEOTIDE SEQUENCE</scope>
    <source>
        <strain evidence="8">IBT 30069</strain>
    </source>
</reference>
<keyword evidence="6" id="KW-0560">Oxidoreductase</keyword>
<keyword evidence="7" id="KW-0503">Monooxygenase</keyword>
<comment type="cofactor">
    <cofactor evidence="1">
        <name>FAD</name>
        <dbReference type="ChEBI" id="CHEBI:57692"/>
    </cofactor>
</comment>
<name>A0A9W9FY46_9EURO</name>